<gene>
    <name evidence="1" type="ORF">EPI11_02580</name>
</gene>
<sequence length="84" mass="9603">MNDNVNDQNNPDKKENIVKKVIPDTSLPYEDPAIVNPEELASFPKGSKIADIKEVEYERKSHLVNKRTPLREGRNITRTDDSPE</sequence>
<evidence type="ECO:0000313" key="1">
    <source>
        <dbReference type="EMBL" id="RWX03836.1"/>
    </source>
</evidence>
<organism evidence="1 2">
    <name type="scientific">Flavobacterium cerinum</name>
    <dbReference type="NCBI Taxonomy" id="2502784"/>
    <lineage>
        <taxon>Bacteria</taxon>
        <taxon>Pseudomonadati</taxon>
        <taxon>Bacteroidota</taxon>
        <taxon>Flavobacteriia</taxon>
        <taxon>Flavobacteriales</taxon>
        <taxon>Flavobacteriaceae</taxon>
        <taxon>Flavobacterium</taxon>
    </lineage>
</organism>
<reference evidence="1 2" key="1">
    <citation type="submission" date="2019-01" db="EMBL/GenBank/DDBJ databases">
        <title>Flavobacterium sp. nov.,isolated from freshwater.</title>
        <authorList>
            <person name="Zhang R."/>
            <person name="Du Z.-J."/>
        </authorList>
    </citation>
    <scope>NUCLEOTIDE SEQUENCE [LARGE SCALE GENOMIC DNA]</scope>
    <source>
        <strain evidence="1 2">1E403</strain>
    </source>
</reference>
<dbReference type="OrthoDB" id="1367000at2"/>
<protein>
    <submittedName>
        <fullName evidence="1">Uncharacterized protein</fullName>
    </submittedName>
</protein>
<dbReference type="Proteomes" id="UP000287527">
    <property type="component" value="Unassembled WGS sequence"/>
</dbReference>
<dbReference type="EMBL" id="SBII01000001">
    <property type="protein sequence ID" value="RWX03836.1"/>
    <property type="molecule type" value="Genomic_DNA"/>
</dbReference>
<accession>A0A3S3QN61</accession>
<dbReference type="RefSeq" id="WP_128388389.1">
    <property type="nucleotide sequence ID" value="NZ_SBII01000001.1"/>
</dbReference>
<keyword evidence="2" id="KW-1185">Reference proteome</keyword>
<comment type="caution">
    <text evidence="1">The sequence shown here is derived from an EMBL/GenBank/DDBJ whole genome shotgun (WGS) entry which is preliminary data.</text>
</comment>
<name>A0A3S3QN61_9FLAO</name>
<evidence type="ECO:0000313" key="2">
    <source>
        <dbReference type="Proteomes" id="UP000287527"/>
    </source>
</evidence>
<proteinExistence type="predicted"/>
<dbReference type="AlphaFoldDB" id="A0A3S3QN61"/>